<dbReference type="PANTHER" id="PTHR23117:SF13">
    <property type="entry name" value="GUANYLATE KINASE"/>
    <property type="match status" value="1"/>
</dbReference>
<dbReference type="AlphaFoldDB" id="A0AA48IB14"/>
<dbReference type="PANTHER" id="PTHR23117">
    <property type="entry name" value="GUANYLATE KINASE-RELATED"/>
    <property type="match status" value="1"/>
</dbReference>
<dbReference type="InterPro" id="IPR008144">
    <property type="entry name" value="Guanylate_kin-like_dom"/>
</dbReference>
<gene>
    <name evidence="12" type="ORF">CfP315_0797</name>
</gene>
<evidence type="ECO:0000256" key="3">
    <source>
        <dbReference type="ARBA" id="ARBA00012961"/>
    </source>
</evidence>
<comment type="similarity">
    <text evidence="2">Belongs to the guanylate kinase family.</text>
</comment>
<evidence type="ECO:0000256" key="2">
    <source>
        <dbReference type="ARBA" id="ARBA00005790"/>
    </source>
</evidence>
<organism evidence="12">
    <name type="scientific">Candidatus Improbicoccus pseudotrichonymphae</name>
    <dbReference type="NCBI Taxonomy" id="3033792"/>
    <lineage>
        <taxon>Bacteria</taxon>
        <taxon>Bacillati</taxon>
        <taxon>Bacillota</taxon>
        <taxon>Clostridia</taxon>
        <taxon>Candidatus Improbicoccus</taxon>
    </lineage>
</organism>
<dbReference type="EMBL" id="AP027924">
    <property type="protein sequence ID" value="BED92195.1"/>
    <property type="molecule type" value="Genomic_DNA"/>
</dbReference>
<dbReference type="GO" id="GO:0005524">
    <property type="term" value="F:ATP binding"/>
    <property type="evidence" value="ECO:0007669"/>
    <property type="project" value="UniProtKB-KW"/>
</dbReference>
<keyword evidence="7 12" id="KW-0418">Kinase</keyword>
<evidence type="ECO:0000256" key="7">
    <source>
        <dbReference type="ARBA" id="ARBA00022777"/>
    </source>
</evidence>
<dbReference type="CDD" id="cd00071">
    <property type="entry name" value="GMPK"/>
    <property type="match status" value="1"/>
</dbReference>
<dbReference type="EC" id="2.7.4.8" evidence="3"/>
<dbReference type="Pfam" id="PF00625">
    <property type="entry name" value="Guanylate_kin"/>
    <property type="match status" value="1"/>
</dbReference>
<evidence type="ECO:0000259" key="11">
    <source>
        <dbReference type="PROSITE" id="PS50052"/>
    </source>
</evidence>
<evidence type="ECO:0000256" key="1">
    <source>
        <dbReference type="ARBA" id="ARBA00003531"/>
    </source>
</evidence>
<evidence type="ECO:0000256" key="4">
    <source>
        <dbReference type="ARBA" id="ARBA00016296"/>
    </source>
</evidence>
<keyword evidence="6" id="KW-0547">Nucleotide-binding</keyword>
<keyword evidence="8" id="KW-0067">ATP-binding</keyword>
<comment type="catalytic activity">
    <reaction evidence="10">
        <text>GMP + ATP = GDP + ADP</text>
        <dbReference type="Rhea" id="RHEA:20780"/>
        <dbReference type="ChEBI" id="CHEBI:30616"/>
        <dbReference type="ChEBI" id="CHEBI:58115"/>
        <dbReference type="ChEBI" id="CHEBI:58189"/>
        <dbReference type="ChEBI" id="CHEBI:456216"/>
        <dbReference type="EC" id="2.7.4.8"/>
    </reaction>
</comment>
<dbReference type="Proteomes" id="UP001337580">
    <property type="component" value="Chromosome"/>
</dbReference>
<evidence type="ECO:0000256" key="6">
    <source>
        <dbReference type="ARBA" id="ARBA00022741"/>
    </source>
</evidence>
<protein>
    <recommendedName>
        <fullName evidence="4">Guanylate kinase</fullName>
        <ecNumber evidence="3">2.7.4.8</ecNumber>
    </recommendedName>
    <alternativeName>
        <fullName evidence="9">GMP kinase</fullName>
    </alternativeName>
</protein>
<evidence type="ECO:0000256" key="10">
    <source>
        <dbReference type="ARBA" id="ARBA00048594"/>
    </source>
</evidence>
<evidence type="ECO:0000256" key="5">
    <source>
        <dbReference type="ARBA" id="ARBA00022679"/>
    </source>
</evidence>
<dbReference type="InterPro" id="IPR017665">
    <property type="entry name" value="Guanylate_kinase"/>
</dbReference>
<comment type="function">
    <text evidence="1">Essential for recycling GMP and indirectly, cGMP.</text>
</comment>
<feature type="domain" description="Guanylate kinase-like" evidence="11">
    <location>
        <begin position="5"/>
        <end position="188"/>
    </location>
</feature>
<reference evidence="12" key="1">
    <citation type="journal article" date="2023" name="ISME J.">
        <title>Emergence of putative energy parasites within Clostridia revealed by genome analysis of a novel endosymbiotic clade.</title>
        <authorList>
            <person name="Takahashi K."/>
            <person name="Kuwahara H."/>
            <person name="Horikawa Y."/>
            <person name="Izawa K."/>
            <person name="Kato D."/>
            <person name="Inagaki T."/>
            <person name="Yuki M."/>
            <person name="Ohkuma M."/>
            <person name="Hongoh Y."/>
        </authorList>
    </citation>
    <scope>NUCLEOTIDE SEQUENCE</scope>
    <source>
        <strain evidence="12">CfP3-15</strain>
    </source>
</reference>
<sequence>MKDNSILIVVSGPSGVGKDTVVKEMMKINSNFYLSVSATTRKPRKNEIDGVNYYFFDKNKFDSLVLQNKFLEYNSYCDNSYGTLRSEITNNISLNKDIILIIEVNGGLELRDKCQKELGLKCVLIYILPPSLSVLEHRLKDRSSETKKEIRKRLSVVKKEIMKGLDYDYFVVNDNYFNCAIKILDIINKIKTE</sequence>
<keyword evidence="5" id="KW-0808">Transferase</keyword>
<dbReference type="Gene3D" id="3.40.50.300">
    <property type="entry name" value="P-loop containing nucleotide triphosphate hydrolases"/>
    <property type="match status" value="1"/>
</dbReference>
<evidence type="ECO:0000313" key="12">
    <source>
        <dbReference type="EMBL" id="BED92195.1"/>
    </source>
</evidence>
<evidence type="ECO:0000256" key="8">
    <source>
        <dbReference type="ARBA" id="ARBA00022840"/>
    </source>
</evidence>
<dbReference type="PROSITE" id="PS50052">
    <property type="entry name" value="GUANYLATE_KINASE_2"/>
    <property type="match status" value="1"/>
</dbReference>
<dbReference type="Gene3D" id="3.30.63.10">
    <property type="entry name" value="Guanylate Kinase phosphate binding domain"/>
    <property type="match status" value="1"/>
</dbReference>
<dbReference type="SUPFAM" id="SSF52540">
    <property type="entry name" value="P-loop containing nucleoside triphosphate hydrolases"/>
    <property type="match status" value="1"/>
</dbReference>
<dbReference type="KEGG" id="ips:CfP315_0797"/>
<dbReference type="GO" id="GO:0004385">
    <property type="term" value="F:GMP kinase activity"/>
    <property type="evidence" value="ECO:0007669"/>
    <property type="project" value="UniProtKB-EC"/>
</dbReference>
<dbReference type="InterPro" id="IPR008145">
    <property type="entry name" value="GK/Ca_channel_bsu"/>
</dbReference>
<dbReference type="FunFam" id="3.30.63.10:FF:000002">
    <property type="entry name" value="Guanylate kinase 1"/>
    <property type="match status" value="1"/>
</dbReference>
<name>A0AA48IB14_9FIRM</name>
<dbReference type="SMART" id="SM00072">
    <property type="entry name" value="GuKc"/>
    <property type="match status" value="1"/>
</dbReference>
<dbReference type="GO" id="GO:0005829">
    <property type="term" value="C:cytosol"/>
    <property type="evidence" value="ECO:0007669"/>
    <property type="project" value="TreeGrafter"/>
</dbReference>
<dbReference type="InterPro" id="IPR027417">
    <property type="entry name" value="P-loop_NTPase"/>
</dbReference>
<dbReference type="NCBIfam" id="TIGR03263">
    <property type="entry name" value="guanyl_kin"/>
    <property type="match status" value="1"/>
</dbReference>
<evidence type="ECO:0000256" key="9">
    <source>
        <dbReference type="ARBA" id="ARBA00030128"/>
    </source>
</evidence>
<proteinExistence type="inferred from homology"/>
<accession>A0AA48IB14</accession>